<sequence>MPLCDADSTVMGDSATRAELPLPTEVQYIYHTLDPANAEESALEILSAYDVSWAKTEDHIEIKITGGWTNTLVKAKRNIPGKSKAEMEADAFLVRGYGVGTEAFIDREKNEVKAHCLLSEYERIQVLQEELTALCEEFVDAPGLGGKDYVFIHGHLHDANVIIREPSPMTKSTPPTDKTSTPMDQASSATDTKSATIDTCNTSKEPELKVDFIDYEYCMPAPPAFELAYHFSEWAGFDCEYQFIATKSDRRRFIRSYVEAFHEYAKTTPDTVEKRSDLDSMGMDIEKDEKYLEKQVDAFRGVPGMYWALWALMQIHRMGEDYSAFHETKVKECWDWKGEGDGSRKESSQERRWMEE</sequence>
<dbReference type="GO" id="GO:0005737">
    <property type="term" value="C:cytoplasm"/>
    <property type="evidence" value="ECO:0007669"/>
    <property type="project" value="TreeGrafter"/>
</dbReference>
<dbReference type="GO" id="GO:0006646">
    <property type="term" value="P:phosphatidylethanolamine biosynthetic process"/>
    <property type="evidence" value="ECO:0007669"/>
    <property type="project" value="TreeGrafter"/>
</dbReference>
<dbReference type="EMBL" id="SNSC02000014">
    <property type="protein sequence ID" value="TID18296.1"/>
    <property type="molecule type" value="Genomic_DNA"/>
</dbReference>
<dbReference type="InterPro" id="IPR011009">
    <property type="entry name" value="Kinase-like_dom_sf"/>
</dbReference>
<dbReference type="Proteomes" id="UP000298493">
    <property type="component" value="Unassembled WGS sequence"/>
</dbReference>
<comment type="similarity">
    <text evidence="2">Belongs to the choline/ethanolamine kinase family.</text>
</comment>
<dbReference type="SUPFAM" id="SSF56112">
    <property type="entry name" value="Protein kinase-like (PK-like)"/>
    <property type="match status" value="1"/>
</dbReference>
<dbReference type="Gene3D" id="3.90.1200.10">
    <property type="match status" value="1"/>
</dbReference>
<keyword evidence="5" id="KW-0808">Transferase</keyword>
<comment type="pathway">
    <text evidence="1">Phospholipid metabolism; phosphatidylethanolamine biosynthesis; phosphatidylethanolamine from ethanolamine: step 1/3.</text>
</comment>
<evidence type="ECO:0000256" key="1">
    <source>
        <dbReference type="ARBA" id="ARBA00037883"/>
    </source>
</evidence>
<name>A0A4Z1PA17_9PEZI</name>
<comment type="caution">
    <text evidence="5">The sequence shown here is derived from an EMBL/GenBank/DDBJ whole genome shotgun (WGS) entry which is preliminary data.</text>
</comment>
<proteinExistence type="inferred from homology"/>
<dbReference type="PANTHER" id="PTHR22603:SF66">
    <property type="entry name" value="ETHANOLAMINE KINASE"/>
    <property type="match status" value="1"/>
</dbReference>
<feature type="compositionally biased region" description="Low complexity" evidence="4">
    <location>
        <begin position="166"/>
        <end position="184"/>
    </location>
</feature>
<dbReference type="GO" id="GO:0004305">
    <property type="term" value="F:ethanolamine kinase activity"/>
    <property type="evidence" value="ECO:0007669"/>
    <property type="project" value="UniProtKB-EC"/>
</dbReference>
<feature type="region of interest" description="Disordered" evidence="4">
    <location>
        <begin position="166"/>
        <end position="197"/>
    </location>
</feature>
<keyword evidence="5" id="KW-0418">Kinase</keyword>
<dbReference type="Pfam" id="PF01633">
    <property type="entry name" value="Choline_kinase"/>
    <property type="match status" value="1"/>
</dbReference>
<accession>A0A4Z1PA17</accession>
<keyword evidence="6" id="KW-1185">Reference proteome</keyword>
<dbReference type="PANTHER" id="PTHR22603">
    <property type="entry name" value="CHOLINE/ETHANOALAMINE KINASE"/>
    <property type="match status" value="1"/>
</dbReference>
<dbReference type="EC" id="2.7.1.82" evidence="3"/>
<dbReference type="STRING" id="86259.A0A4Z1PA17"/>
<evidence type="ECO:0000256" key="3">
    <source>
        <dbReference type="ARBA" id="ARBA00038874"/>
    </source>
</evidence>
<organism evidence="5 6">
    <name type="scientific">Venturia nashicola</name>
    <dbReference type="NCBI Taxonomy" id="86259"/>
    <lineage>
        <taxon>Eukaryota</taxon>
        <taxon>Fungi</taxon>
        <taxon>Dikarya</taxon>
        <taxon>Ascomycota</taxon>
        <taxon>Pezizomycotina</taxon>
        <taxon>Dothideomycetes</taxon>
        <taxon>Pleosporomycetidae</taxon>
        <taxon>Venturiales</taxon>
        <taxon>Venturiaceae</taxon>
        <taxon>Venturia</taxon>
    </lineage>
</organism>
<dbReference type="AlphaFoldDB" id="A0A4Z1PA17"/>
<reference evidence="5 6" key="1">
    <citation type="submission" date="2019-04" db="EMBL/GenBank/DDBJ databases">
        <title>High contiguity whole genome sequence and gene annotation resource for two Venturia nashicola isolates.</title>
        <authorList>
            <person name="Prokchorchik M."/>
            <person name="Won K."/>
            <person name="Lee Y."/>
            <person name="Choi E.D."/>
            <person name="Segonzac C."/>
            <person name="Sohn K.H."/>
        </authorList>
    </citation>
    <scope>NUCLEOTIDE SEQUENCE [LARGE SCALE GENOMIC DNA]</scope>
    <source>
        <strain evidence="5 6">PRI2</strain>
    </source>
</reference>
<evidence type="ECO:0000313" key="5">
    <source>
        <dbReference type="EMBL" id="TID18296.1"/>
    </source>
</evidence>
<feature type="compositionally biased region" description="Polar residues" evidence="4">
    <location>
        <begin position="185"/>
        <end position="197"/>
    </location>
</feature>
<gene>
    <name evidence="5" type="ORF">E6O75_ATG06372</name>
</gene>
<evidence type="ECO:0000313" key="6">
    <source>
        <dbReference type="Proteomes" id="UP000298493"/>
    </source>
</evidence>
<evidence type="ECO:0000256" key="2">
    <source>
        <dbReference type="ARBA" id="ARBA00038211"/>
    </source>
</evidence>
<protein>
    <recommendedName>
        <fullName evidence="3">ethanolamine kinase</fullName>
        <ecNumber evidence="3">2.7.1.82</ecNumber>
    </recommendedName>
</protein>
<evidence type="ECO:0000256" key="4">
    <source>
        <dbReference type="SAM" id="MobiDB-lite"/>
    </source>
</evidence>
<feature type="region of interest" description="Disordered" evidence="4">
    <location>
        <begin position="337"/>
        <end position="356"/>
    </location>
</feature>